<evidence type="ECO:0000313" key="1">
    <source>
        <dbReference type="EMBL" id="EFC94608.1"/>
    </source>
</evidence>
<gene>
    <name evidence="1" type="ORF">CLOSTHATH_07212</name>
</gene>
<reference evidence="1 2" key="1">
    <citation type="submission" date="2010-01" db="EMBL/GenBank/DDBJ databases">
        <authorList>
            <person name="Weinstock G."/>
            <person name="Sodergren E."/>
            <person name="Clifton S."/>
            <person name="Fulton L."/>
            <person name="Fulton B."/>
            <person name="Courtney L."/>
            <person name="Fronick C."/>
            <person name="Harrison M."/>
            <person name="Strong C."/>
            <person name="Farmer C."/>
            <person name="Delahaunty K."/>
            <person name="Markovic C."/>
            <person name="Hall O."/>
            <person name="Minx P."/>
            <person name="Tomlinson C."/>
            <person name="Mitreva M."/>
            <person name="Nelson J."/>
            <person name="Hou S."/>
            <person name="Wollam A."/>
            <person name="Pepin K.H."/>
            <person name="Johnson M."/>
            <person name="Bhonagiri V."/>
            <person name="Nash W.E."/>
            <person name="Warren W."/>
            <person name="Chinwalla A."/>
            <person name="Mardis E.R."/>
            <person name="Wilson R.K."/>
        </authorList>
    </citation>
    <scope>NUCLEOTIDE SEQUENCE [LARGE SCALE GENOMIC DNA]</scope>
    <source>
        <strain evidence="1 2">DSM 13479</strain>
    </source>
</reference>
<dbReference type="HOGENOM" id="CLU_3118645_0_0_9"/>
<sequence length="50" mass="5802">MTQMQAAGDISPYKQHNIYYVVSSKGGMKWLPITGRKWENDWAAVDVKWD</sequence>
<accession>D3AU98</accession>
<proteinExistence type="predicted"/>
<dbReference type="AlphaFoldDB" id="D3AU98"/>
<dbReference type="EMBL" id="ACIO01001021">
    <property type="protein sequence ID" value="EFC94608.1"/>
    <property type="molecule type" value="Genomic_DNA"/>
</dbReference>
<name>D3AU98_9FIRM</name>
<organism evidence="1 2">
    <name type="scientific">Hungatella hathewayi DSM 13479</name>
    <dbReference type="NCBI Taxonomy" id="566550"/>
    <lineage>
        <taxon>Bacteria</taxon>
        <taxon>Bacillati</taxon>
        <taxon>Bacillota</taxon>
        <taxon>Clostridia</taxon>
        <taxon>Lachnospirales</taxon>
        <taxon>Lachnospiraceae</taxon>
        <taxon>Hungatella</taxon>
    </lineage>
</organism>
<comment type="caution">
    <text evidence="1">The sequence shown here is derived from an EMBL/GenBank/DDBJ whole genome shotgun (WGS) entry which is preliminary data.</text>
</comment>
<protein>
    <submittedName>
        <fullName evidence="1">Uncharacterized protein</fullName>
    </submittedName>
</protein>
<dbReference type="Proteomes" id="UP000004968">
    <property type="component" value="Unassembled WGS sequence"/>
</dbReference>
<evidence type="ECO:0000313" key="2">
    <source>
        <dbReference type="Proteomes" id="UP000004968"/>
    </source>
</evidence>